<dbReference type="GO" id="GO:0004557">
    <property type="term" value="F:alpha-galactosidase activity"/>
    <property type="evidence" value="ECO:0007669"/>
    <property type="project" value="InterPro"/>
</dbReference>
<reference evidence="3" key="1">
    <citation type="journal article" date="2021" name="PeerJ">
        <title>Extensive microbial diversity within the chicken gut microbiome revealed by metagenomics and culture.</title>
        <authorList>
            <person name="Gilroy R."/>
            <person name="Ravi A."/>
            <person name="Getino M."/>
            <person name="Pursley I."/>
            <person name="Horton D.L."/>
            <person name="Alikhan N.F."/>
            <person name="Baker D."/>
            <person name="Gharbi K."/>
            <person name="Hall N."/>
            <person name="Watson M."/>
            <person name="Adriaenssens E.M."/>
            <person name="Foster-Nyarko E."/>
            <person name="Jarju S."/>
            <person name="Secka A."/>
            <person name="Antonio M."/>
            <person name="Oren A."/>
            <person name="Chaudhuri R.R."/>
            <person name="La Ragione R."/>
            <person name="Hildebrand F."/>
            <person name="Pallen M.J."/>
        </authorList>
    </citation>
    <scope>NUCLEOTIDE SEQUENCE</scope>
    <source>
        <strain evidence="3">CHK188-16595</strain>
    </source>
</reference>
<gene>
    <name evidence="3" type="ORF">IAA37_02690</name>
</gene>
<proteinExistence type="predicted"/>
<dbReference type="CDD" id="cd14791">
    <property type="entry name" value="GH36"/>
    <property type="match status" value="1"/>
</dbReference>
<dbReference type="PANTHER" id="PTHR43053">
    <property type="entry name" value="GLYCOSIDASE FAMILY 31"/>
    <property type="match status" value="1"/>
</dbReference>
<dbReference type="SUPFAM" id="SSF51445">
    <property type="entry name" value="(Trans)glycosidases"/>
    <property type="match status" value="1"/>
</dbReference>
<keyword evidence="1" id="KW-0378">Hydrolase</keyword>
<evidence type="ECO:0000313" key="3">
    <source>
        <dbReference type="EMBL" id="HJB74565.1"/>
    </source>
</evidence>
<keyword evidence="2" id="KW-0326">Glycosidase</keyword>
<dbReference type="Gene3D" id="3.20.20.70">
    <property type="entry name" value="Aldolase class I"/>
    <property type="match status" value="1"/>
</dbReference>
<sequence length="552" mass="62812">MKYKIEMVYESAGGTSVLTGMQDDICKLSSGTDGGITKIELHAAEEIRIKKFRLILPYRFSQNSRIFANGFQSWTDSREYMPYEKMSELSRPVELFINSPLAAGTGLNRSGDGTFHKYPRKKGVFYGFSYGYVRDGERTELFGSISERTGYTIITFDTNKNLICIEKDLAGKTFKESGELLSFAVIAGDYEAVFNKYFDLMKIPAPRAKRSCGYTTWYNYYGNVTEEVVNRDLESMSKCNINIDFFQIDDGYQNAIGDWLITDKVKFPSGMKAVADAIHSRGIKAGLWLAPFAGVKKSALFQNHPDWFITDQTGKHYITGPNWGTFYALDIYNEDARNYIKKVFDTVLNEWGYDLVKLDFLYAAAVLPIHGKTRGEIMCDAMDLLRECCGEKLILGCGVPLMPAFGKVDYCRIGADVTNHWVPRKFTTREDVSTPHGVNNSIFRRHLDGRAFMNDPDVFFLRNENMKMDFKKRTLLAKIDSLFGSLLFVSDNVGNYDTEQMRALKDVFTSQKADILSAEYTAKKQITVKYRLNDTEHTLVFNPDNGNIFEEN</sequence>
<evidence type="ECO:0000256" key="2">
    <source>
        <dbReference type="ARBA" id="ARBA00023295"/>
    </source>
</evidence>
<comment type="caution">
    <text evidence="3">The sequence shown here is derived from an EMBL/GenBank/DDBJ whole genome shotgun (WGS) entry which is preliminary data.</text>
</comment>
<dbReference type="GO" id="GO:0016052">
    <property type="term" value="P:carbohydrate catabolic process"/>
    <property type="evidence" value="ECO:0007669"/>
    <property type="project" value="InterPro"/>
</dbReference>
<dbReference type="InterPro" id="IPR013785">
    <property type="entry name" value="Aldolase_TIM"/>
</dbReference>
<dbReference type="EMBL" id="DWXN01000005">
    <property type="protein sequence ID" value="HJB74565.1"/>
    <property type="molecule type" value="Genomic_DNA"/>
</dbReference>
<dbReference type="AlphaFoldDB" id="A0A9D2S9K8"/>
<dbReference type="InterPro" id="IPR017853">
    <property type="entry name" value="GH"/>
</dbReference>
<dbReference type="Pfam" id="PF02065">
    <property type="entry name" value="Melibiase"/>
    <property type="match status" value="1"/>
</dbReference>
<name>A0A9D2S9K8_9FIRM</name>
<dbReference type="PANTHER" id="PTHR43053:SF3">
    <property type="entry name" value="ALPHA-GALACTOSIDASE C-RELATED"/>
    <property type="match status" value="1"/>
</dbReference>
<dbReference type="InterPro" id="IPR002252">
    <property type="entry name" value="Glyco_hydro_36"/>
</dbReference>
<reference evidence="3" key="2">
    <citation type="submission" date="2021-04" db="EMBL/GenBank/DDBJ databases">
        <authorList>
            <person name="Gilroy R."/>
        </authorList>
    </citation>
    <scope>NUCLEOTIDE SEQUENCE</scope>
    <source>
        <strain evidence="3">CHK188-16595</strain>
    </source>
</reference>
<evidence type="ECO:0000256" key="1">
    <source>
        <dbReference type="ARBA" id="ARBA00022801"/>
    </source>
</evidence>
<evidence type="ECO:0000313" key="4">
    <source>
        <dbReference type="Proteomes" id="UP000823877"/>
    </source>
</evidence>
<dbReference type="Proteomes" id="UP000823877">
    <property type="component" value="Unassembled WGS sequence"/>
</dbReference>
<dbReference type="InterPro" id="IPR050985">
    <property type="entry name" value="Alpha-glycosidase_related"/>
</dbReference>
<accession>A0A9D2S9K8</accession>
<organism evidence="3 4">
    <name type="scientific">Candidatus Eubacterium faecale</name>
    <dbReference type="NCBI Taxonomy" id="2838568"/>
    <lineage>
        <taxon>Bacteria</taxon>
        <taxon>Bacillati</taxon>
        <taxon>Bacillota</taxon>
        <taxon>Clostridia</taxon>
        <taxon>Eubacteriales</taxon>
        <taxon>Eubacteriaceae</taxon>
        <taxon>Eubacterium</taxon>
    </lineage>
</organism>
<protein>
    <submittedName>
        <fullName evidence="3">Alpha-galactosidase</fullName>
    </submittedName>
</protein>